<name>A0ABN1PXK2_9PSEU</name>
<dbReference type="SUPFAM" id="SSF51679">
    <property type="entry name" value="Bacterial luciferase-like"/>
    <property type="match status" value="1"/>
</dbReference>
<evidence type="ECO:0000313" key="6">
    <source>
        <dbReference type="EMBL" id="GAA0934304.1"/>
    </source>
</evidence>
<evidence type="ECO:0000256" key="2">
    <source>
        <dbReference type="ARBA" id="ARBA00022643"/>
    </source>
</evidence>
<evidence type="ECO:0000259" key="5">
    <source>
        <dbReference type="Pfam" id="PF00296"/>
    </source>
</evidence>
<dbReference type="Gene3D" id="3.20.20.30">
    <property type="entry name" value="Luciferase-like domain"/>
    <property type="match status" value="1"/>
</dbReference>
<dbReference type="InterPro" id="IPR036661">
    <property type="entry name" value="Luciferase-like_sf"/>
</dbReference>
<dbReference type="InterPro" id="IPR050172">
    <property type="entry name" value="SsuD_RutA_monooxygenase"/>
</dbReference>
<gene>
    <name evidence="6" type="ORF">GCM10009559_24740</name>
</gene>
<comment type="caution">
    <text evidence="6">The sequence shown here is derived from an EMBL/GenBank/DDBJ whole genome shotgun (WGS) entry which is preliminary data.</text>
</comment>
<organism evidence="6 7">
    <name type="scientific">Pseudonocardia zijingensis</name>
    <dbReference type="NCBI Taxonomy" id="153376"/>
    <lineage>
        <taxon>Bacteria</taxon>
        <taxon>Bacillati</taxon>
        <taxon>Actinomycetota</taxon>
        <taxon>Actinomycetes</taxon>
        <taxon>Pseudonocardiales</taxon>
        <taxon>Pseudonocardiaceae</taxon>
        <taxon>Pseudonocardia</taxon>
    </lineage>
</organism>
<keyword evidence="4" id="KW-0503">Monooxygenase</keyword>
<dbReference type="EMBL" id="BAAAHP010000071">
    <property type="protein sequence ID" value="GAA0934304.1"/>
    <property type="molecule type" value="Genomic_DNA"/>
</dbReference>
<accession>A0ABN1PXK2</accession>
<dbReference type="RefSeq" id="WP_343941468.1">
    <property type="nucleotide sequence ID" value="NZ_BAAAHP010000071.1"/>
</dbReference>
<dbReference type="PANTHER" id="PTHR42847:SF4">
    <property type="entry name" value="ALKANESULFONATE MONOOXYGENASE-RELATED"/>
    <property type="match status" value="1"/>
</dbReference>
<keyword evidence="3" id="KW-0560">Oxidoreductase</keyword>
<evidence type="ECO:0000256" key="4">
    <source>
        <dbReference type="ARBA" id="ARBA00023033"/>
    </source>
</evidence>
<dbReference type="Pfam" id="PF00296">
    <property type="entry name" value="Bac_luciferase"/>
    <property type="match status" value="1"/>
</dbReference>
<reference evidence="6 7" key="1">
    <citation type="journal article" date="2019" name="Int. J. Syst. Evol. Microbiol.">
        <title>The Global Catalogue of Microorganisms (GCM) 10K type strain sequencing project: providing services to taxonomists for standard genome sequencing and annotation.</title>
        <authorList>
            <consortium name="The Broad Institute Genomics Platform"/>
            <consortium name="The Broad Institute Genome Sequencing Center for Infectious Disease"/>
            <person name="Wu L."/>
            <person name="Ma J."/>
        </authorList>
    </citation>
    <scope>NUCLEOTIDE SEQUENCE [LARGE SCALE GENOMIC DNA]</scope>
    <source>
        <strain evidence="6 7">JCM 11117</strain>
    </source>
</reference>
<feature type="domain" description="Luciferase-like" evidence="5">
    <location>
        <begin position="42"/>
        <end position="342"/>
    </location>
</feature>
<protein>
    <recommendedName>
        <fullName evidence="5">Luciferase-like domain-containing protein</fullName>
    </recommendedName>
</protein>
<keyword evidence="7" id="KW-1185">Reference proteome</keyword>
<proteinExistence type="predicted"/>
<keyword evidence="2" id="KW-0288">FMN</keyword>
<dbReference type="PANTHER" id="PTHR42847">
    <property type="entry name" value="ALKANESULFONATE MONOOXYGENASE"/>
    <property type="match status" value="1"/>
</dbReference>
<keyword evidence="1" id="KW-0285">Flavoprotein</keyword>
<dbReference type="InterPro" id="IPR011251">
    <property type="entry name" value="Luciferase-like_dom"/>
</dbReference>
<dbReference type="Proteomes" id="UP001499967">
    <property type="component" value="Unassembled WGS sequence"/>
</dbReference>
<evidence type="ECO:0000256" key="1">
    <source>
        <dbReference type="ARBA" id="ARBA00022630"/>
    </source>
</evidence>
<sequence>MPPPWVKRRRPDPTMRFGLMWFNSPTPYALVDGQAERNPDVLDPQVQARLARAAEDAGFDFLFLADRYQVISDASSRIGHGDPFLAANSWAPILMAATSRIGVATTMHTRYLSPAVIARIGANLDTISGGRWAWNVVPGTVDDELMGVPPLPHEDRYRYTTEVVGLVKALWAARGDRVDLSGEFHSLRGRMMGPHIVQQPAPPLFNAGVSDAGLELIAAECDYGFFTVVDDLAKVRTPVERIAGLAADRGRDPHAVTLVGSVGVLVDDDPARAADRLAELERDLDPAAATGWAQSFLARSHTYRSTHGDEEIRKTFGLAGGSRVLCGTPQDVAEQILDVHRQTGLRGFQILPLTWSVDEIARIGNVFAHLERTGCWEPPARRDWSW</sequence>
<evidence type="ECO:0000256" key="3">
    <source>
        <dbReference type="ARBA" id="ARBA00023002"/>
    </source>
</evidence>
<evidence type="ECO:0000313" key="7">
    <source>
        <dbReference type="Proteomes" id="UP001499967"/>
    </source>
</evidence>